<dbReference type="Proteomes" id="UP001370348">
    <property type="component" value="Chromosome"/>
</dbReference>
<evidence type="ECO:0000313" key="2">
    <source>
        <dbReference type="EMBL" id="WXB13318.1"/>
    </source>
</evidence>
<dbReference type="EMBL" id="CP089984">
    <property type="protein sequence ID" value="WXB13318.1"/>
    <property type="molecule type" value="Genomic_DNA"/>
</dbReference>
<sequence>MGSTYAIGAAACSNSEPPPQSQPTTAAASVDAQGSPILASPAEQVRMQQYIDALYDRRHVRASFSDGNSVFDCVDWDKQPACRTPGACTKIATPPPPPPPPPPIVAAPRAAAPNTTAPSDPPPSATTPGSTTPNGTTPSTTTPNGTKPNATQPRPTPAASPNARTCPKGTVPIQRPTIDVLRRFRTLEDYFRK</sequence>
<evidence type="ECO:0000313" key="3">
    <source>
        <dbReference type="Proteomes" id="UP001370348"/>
    </source>
</evidence>
<dbReference type="RefSeq" id="WP_394822940.1">
    <property type="nucleotide sequence ID" value="NZ_CP089984.1"/>
</dbReference>
<reference evidence="2 3" key="1">
    <citation type="submission" date="2021-12" db="EMBL/GenBank/DDBJ databases">
        <title>Discovery of the Pendulisporaceae a myxobacterial family with distinct sporulation behavior and unique specialized metabolism.</title>
        <authorList>
            <person name="Garcia R."/>
            <person name="Popoff A."/>
            <person name="Bader C.D."/>
            <person name="Loehr J."/>
            <person name="Walesch S."/>
            <person name="Walt C."/>
            <person name="Boldt J."/>
            <person name="Bunk B."/>
            <person name="Haeckl F.J.F.P.J."/>
            <person name="Gunesch A.P."/>
            <person name="Birkelbach J."/>
            <person name="Nuebel U."/>
            <person name="Pietschmann T."/>
            <person name="Bach T."/>
            <person name="Mueller R."/>
        </authorList>
    </citation>
    <scope>NUCLEOTIDE SEQUENCE [LARGE SCALE GENOMIC DNA]</scope>
    <source>
        <strain evidence="2 3">MSr11954</strain>
    </source>
</reference>
<gene>
    <name evidence="2" type="ORF">LZC94_36425</name>
</gene>
<feature type="compositionally biased region" description="Low complexity" evidence="1">
    <location>
        <begin position="106"/>
        <end position="118"/>
    </location>
</feature>
<organism evidence="2 3">
    <name type="scientific">Pendulispora albinea</name>
    <dbReference type="NCBI Taxonomy" id="2741071"/>
    <lineage>
        <taxon>Bacteria</taxon>
        <taxon>Pseudomonadati</taxon>
        <taxon>Myxococcota</taxon>
        <taxon>Myxococcia</taxon>
        <taxon>Myxococcales</taxon>
        <taxon>Sorangiineae</taxon>
        <taxon>Pendulisporaceae</taxon>
        <taxon>Pendulispora</taxon>
    </lineage>
</organism>
<protein>
    <submittedName>
        <fullName evidence="2">Uncharacterized protein</fullName>
    </submittedName>
</protein>
<feature type="compositionally biased region" description="Pro residues" evidence="1">
    <location>
        <begin position="93"/>
        <end position="105"/>
    </location>
</feature>
<feature type="compositionally biased region" description="Low complexity" evidence="1">
    <location>
        <begin position="126"/>
        <end position="146"/>
    </location>
</feature>
<evidence type="ECO:0000256" key="1">
    <source>
        <dbReference type="SAM" id="MobiDB-lite"/>
    </source>
</evidence>
<accession>A0ABZ2LTZ4</accession>
<proteinExistence type="predicted"/>
<feature type="region of interest" description="Disordered" evidence="1">
    <location>
        <begin position="1"/>
        <end position="41"/>
    </location>
</feature>
<name>A0ABZ2LTZ4_9BACT</name>
<feature type="region of interest" description="Disordered" evidence="1">
    <location>
        <begin position="84"/>
        <end position="176"/>
    </location>
</feature>
<keyword evidence="3" id="KW-1185">Reference proteome</keyword>